<keyword evidence="1" id="KW-1133">Transmembrane helix</keyword>
<dbReference type="EMBL" id="CP065383">
    <property type="protein sequence ID" value="QPM67046.1"/>
    <property type="molecule type" value="Genomic_DNA"/>
</dbReference>
<feature type="transmembrane region" description="Helical" evidence="1">
    <location>
        <begin position="21"/>
        <end position="45"/>
    </location>
</feature>
<protein>
    <recommendedName>
        <fullName evidence="4">Prepilin-type N-terminal cleavage/methylation domain-containing protein</fullName>
    </recommendedName>
</protein>
<dbReference type="Proteomes" id="UP000594463">
    <property type="component" value="Chromosome"/>
</dbReference>
<dbReference type="KEGG" id="alam:RT761_00234"/>
<proteinExistence type="predicted"/>
<name>A0A7T1AJG2_ATRLM</name>
<evidence type="ECO:0000256" key="1">
    <source>
        <dbReference type="SAM" id="Phobius"/>
    </source>
</evidence>
<gene>
    <name evidence="2" type="ORF">RT761_00234</name>
</gene>
<dbReference type="AlphaFoldDB" id="A0A7T1AJG2"/>
<keyword evidence="1" id="KW-0472">Membrane</keyword>
<sequence>MNNLFTQKKEINKKERAHEDGFMLLEVVIVIVITVMLMTTLYQFFGFMNKKSRSQITDQVLSDSINVFLSSISRDIRTANYIKFNNSNEIYIENELGLNNYVSNTYNFLSDSIEKNNLKIISGMTNSSINYQKSTFYDNSKDVYYNYYSKITITLSTPHDNYSTLVVRRNPPSVDE</sequence>
<evidence type="ECO:0000313" key="2">
    <source>
        <dbReference type="EMBL" id="QPM67046.1"/>
    </source>
</evidence>
<keyword evidence="3" id="KW-1185">Reference proteome</keyword>
<keyword evidence="1" id="KW-0812">Transmembrane</keyword>
<evidence type="ECO:0000313" key="3">
    <source>
        <dbReference type="Proteomes" id="UP000594463"/>
    </source>
</evidence>
<organism evidence="2 3">
    <name type="scientific">Atribacter laminatus</name>
    <dbReference type="NCBI Taxonomy" id="2847778"/>
    <lineage>
        <taxon>Bacteria</taxon>
        <taxon>Pseudomonadati</taxon>
        <taxon>Atribacterota</taxon>
        <taxon>Atribacteria</taxon>
        <taxon>Atribacterales</taxon>
        <taxon>Atribacteraceae</taxon>
        <taxon>Atribacter</taxon>
    </lineage>
</organism>
<accession>A0A7T1AJG2</accession>
<reference evidence="2 3" key="1">
    <citation type="journal article" date="2021" name="Nat. Commun.">
        <title>Isolation of a member of the candidate phylum Atribacteria reveals a unique cell membrane structure.</title>
        <authorList>
            <person name="Taiki K."/>
            <person name="Nobu M.K."/>
            <person name="Kusada H."/>
            <person name="Meng X.-Y."/>
            <person name="Hosoki N."/>
            <person name="Uematsu K."/>
            <person name="Yoshioka H."/>
            <person name="Kamagata Y."/>
            <person name="Tamaki H."/>
        </authorList>
    </citation>
    <scope>NUCLEOTIDE SEQUENCE [LARGE SCALE GENOMIC DNA]</scope>
    <source>
        <strain evidence="2 3">RT761</strain>
    </source>
</reference>
<evidence type="ECO:0008006" key="4">
    <source>
        <dbReference type="Google" id="ProtNLM"/>
    </source>
</evidence>